<accession>A0A1I7XI30</accession>
<organism evidence="1 2">
    <name type="scientific">Heterorhabditis bacteriophora</name>
    <name type="common">Entomopathogenic nematode worm</name>
    <dbReference type="NCBI Taxonomy" id="37862"/>
    <lineage>
        <taxon>Eukaryota</taxon>
        <taxon>Metazoa</taxon>
        <taxon>Ecdysozoa</taxon>
        <taxon>Nematoda</taxon>
        <taxon>Chromadorea</taxon>
        <taxon>Rhabditida</taxon>
        <taxon>Rhabditina</taxon>
        <taxon>Rhabditomorpha</taxon>
        <taxon>Strongyloidea</taxon>
        <taxon>Heterorhabditidae</taxon>
        <taxon>Heterorhabditis</taxon>
    </lineage>
</organism>
<dbReference type="Proteomes" id="UP000095283">
    <property type="component" value="Unplaced"/>
</dbReference>
<protein>
    <submittedName>
        <fullName evidence="2">DUF3883 domain-containing protein</fullName>
    </submittedName>
</protein>
<dbReference type="WBParaSite" id="Hba_16979">
    <property type="protein sequence ID" value="Hba_16979"/>
    <property type="gene ID" value="Hba_16979"/>
</dbReference>
<keyword evidence="1" id="KW-1185">Reference proteome</keyword>
<name>A0A1I7XI30_HETBA</name>
<dbReference type="AlphaFoldDB" id="A0A1I7XI30"/>
<sequence>MEIKTGIDKELYTGSKFIELAERMRANLSRILYIYDFFLHVIPRYSKKWVVTLELDSDISSYH</sequence>
<proteinExistence type="predicted"/>
<evidence type="ECO:0000313" key="1">
    <source>
        <dbReference type="Proteomes" id="UP000095283"/>
    </source>
</evidence>
<evidence type="ECO:0000313" key="2">
    <source>
        <dbReference type="WBParaSite" id="Hba_16979"/>
    </source>
</evidence>
<reference evidence="2" key="1">
    <citation type="submission" date="2016-11" db="UniProtKB">
        <authorList>
            <consortium name="WormBaseParasite"/>
        </authorList>
    </citation>
    <scope>IDENTIFICATION</scope>
</reference>